<feature type="transmembrane region" description="Helical" evidence="9">
    <location>
        <begin position="127"/>
        <end position="149"/>
    </location>
</feature>
<dbReference type="InterPro" id="IPR036640">
    <property type="entry name" value="ABC1_TM_sf"/>
</dbReference>
<dbReference type="InterPro" id="IPR017871">
    <property type="entry name" value="ABC_transporter-like_CS"/>
</dbReference>
<dbReference type="FunFam" id="3.40.50.300:FF:000221">
    <property type="entry name" value="Multidrug ABC transporter ATP-binding protein"/>
    <property type="match status" value="1"/>
</dbReference>
<evidence type="ECO:0000259" key="10">
    <source>
        <dbReference type="PROSITE" id="PS50893"/>
    </source>
</evidence>
<dbReference type="PANTHER" id="PTHR24221:SF654">
    <property type="entry name" value="ATP-BINDING CASSETTE SUB-FAMILY B MEMBER 6"/>
    <property type="match status" value="1"/>
</dbReference>
<dbReference type="GO" id="GO:0140359">
    <property type="term" value="F:ABC-type transporter activity"/>
    <property type="evidence" value="ECO:0007669"/>
    <property type="project" value="InterPro"/>
</dbReference>
<dbReference type="AlphaFoldDB" id="A0A4Z1C432"/>
<keyword evidence="5" id="KW-0547">Nucleotide-binding</keyword>
<evidence type="ECO:0000256" key="5">
    <source>
        <dbReference type="ARBA" id="ARBA00022741"/>
    </source>
</evidence>
<dbReference type="SUPFAM" id="SSF52540">
    <property type="entry name" value="P-loop containing nucleoside triphosphate hydrolases"/>
    <property type="match status" value="1"/>
</dbReference>
<dbReference type="InterPro" id="IPR027417">
    <property type="entry name" value="P-loop_NTPase"/>
</dbReference>
<keyword evidence="4 9" id="KW-0812">Transmembrane</keyword>
<feature type="transmembrane region" description="Helical" evidence="9">
    <location>
        <begin position="7"/>
        <end position="29"/>
    </location>
</feature>
<comment type="subcellular location">
    <subcellularLocation>
        <location evidence="1">Cell membrane</location>
        <topology evidence="1">Multi-pass membrane protein</topology>
    </subcellularLocation>
</comment>
<keyword evidence="13" id="KW-1185">Reference proteome</keyword>
<accession>A0A4Z1C432</accession>
<organism evidence="12 13">
    <name type="scientific">Marinobacter confluentis</name>
    <dbReference type="NCBI Taxonomy" id="1697557"/>
    <lineage>
        <taxon>Bacteria</taxon>
        <taxon>Pseudomonadati</taxon>
        <taxon>Pseudomonadota</taxon>
        <taxon>Gammaproteobacteria</taxon>
        <taxon>Pseudomonadales</taxon>
        <taxon>Marinobacteraceae</taxon>
        <taxon>Marinobacter</taxon>
    </lineage>
</organism>
<feature type="transmembrane region" description="Helical" evidence="9">
    <location>
        <begin position="155"/>
        <end position="173"/>
    </location>
</feature>
<gene>
    <name evidence="12" type="ORF">E5Q11_03040</name>
</gene>
<dbReference type="SUPFAM" id="SSF90123">
    <property type="entry name" value="ABC transporter transmembrane region"/>
    <property type="match status" value="1"/>
</dbReference>
<dbReference type="GO" id="GO:0005886">
    <property type="term" value="C:plasma membrane"/>
    <property type="evidence" value="ECO:0007669"/>
    <property type="project" value="UniProtKB-SubCell"/>
</dbReference>
<evidence type="ECO:0000313" key="13">
    <source>
        <dbReference type="Proteomes" id="UP000298325"/>
    </source>
</evidence>
<evidence type="ECO:0000256" key="9">
    <source>
        <dbReference type="SAM" id="Phobius"/>
    </source>
</evidence>
<dbReference type="GO" id="GO:0034040">
    <property type="term" value="F:ATPase-coupled lipid transmembrane transporter activity"/>
    <property type="evidence" value="ECO:0007669"/>
    <property type="project" value="TreeGrafter"/>
</dbReference>
<dbReference type="Pfam" id="PF00005">
    <property type="entry name" value="ABC_tran"/>
    <property type="match status" value="1"/>
</dbReference>
<evidence type="ECO:0000256" key="8">
    <source>
        <dbReference type="ARBA" id="ARBA00023136"/>
    </source>
</evidence>
<dbReference type="PROSITE" id="PS50929">
    <property type="entry name" value="ABC_TM1F"/>
    <property type="match status" value="1"/>
</dbReference>
<dbReference type="Pfam" id="PF00664">
    <property type="entry name" value="ABC_membrane"/>
    <property type="match status" value="1"/>
</dbReference>
<evidence type="ECO:0000256" key="6">
    <source>
        <dbReference type="ARBA" id="ARBA00022840"/>
    </source>
</evidence>
<keyword evidence="7 9" id="KW-1133">Transmembrane helix</keyword>
<feature type="domain" description="ABC transmembrane type-1" evidence="11">
    <location>
        <begin position="1"/>
        <end position="298"/>
    </location>
</feature>
<dbReference type="InterPro" id="IPR003593">
    <property type="entry name" value="AAA+_ATPase"/>
</dbReference>
<name>A0A4Z1C432_9GAMM</name>
<dbReference type="PANTHER" id="PTHR24221">
    <property type="entry name" value="ATP-BINDING CASSETTE SUB-FAMILY B"/>
    <property type="match status" value="1"/>
</dbReference>
<dbReference type="InterPro" id="IPR039421">
    <property type="entry name" value="Type_1_exporter"/>
</dbReference>
<comment type="caution">
    <text evidence="12">The sequence shown here is derived from an EMBL/GenBank/DDBJ whole genome shotgun (WGS) entry which is preliminary data.</text>
</comment>
<dbReference type="InterPro" id="IPR003439">
    <property type="entry name" value="ABC_transporter-like_ATP-bd"/>
</dbReference>
<dbReference type="PROSITE" id="PS50893">
    <property type="entry name" value="ABC_TRANSPORTER_2"/>
    <property type="match status" value="1"/>
</dbReference>
<feature type="domain" description="ABC transporter" evidence="10">
    <location>
        <begin position="335"/>
        <end position="573"/>
    </location>
</feature>
<evidence type="ECO:0000256" key="3">
    <source>
        <dbReference type="ARBA" id="ARBA00022475"/>
    </source>
</evidence>
<dbReference type="InterPro" id="IPR011527">
    <property type="entry name" value="ABC1_TM_dom"/>
</dbReference>
<keyword evidence="3" id="KW-1003">Cell membrane</keyword>
<feature type="transmembrane region" description="Helical" evidence="9">
    <location>
        <begin position="241"/>
        <end position="258"/>
    </location>
</feature>
<keyword evidence="2" id="KW-0813">Transport</keyword>
<keyword evidence="8 9" id="KW-0472">Membrane</keyword>
<dbReference type="GO" id="GO:0016887">
    <property type="term" value="F:ATP hydrolysis activity"/>
    <property type="evidence" value="ECO:0007669"/>
    <property type="project" value="InterPro"/>
</dbReference>
<dbReference type="EMBL" id="SRPF01000001">
    <property type="protein sequence ID" value="TGN42028.1"/>
    <property type="molecule type" value="Genomic_DNA"/>
</dbReference>
<dbReference type="Proteomes" id="UP000298325">
    <property type="component" value="Unassembled WGS sequence"/>
</dbReference>
<keyword evidence="6 12" id="KW-0067">ATP-binding</keyword>
<dbReference type="OrthoDB" id="9806127at2"/>
<evidence type="ECO:0000256" key="4">
    <source>
        <dbReference type="ARBA" id="ARBA00022692"/>
    </source>
</evidence>
<evidence type="ECO:0000259" key="11">
    <source>
        <dbReference type="PROSITE" id="PS50929"/>
    </source>
</evidence>
<dbReference type="Gene3D" id="1.20.1560.10">
    <property type="entry name" value="ABC transporter type 1, transmembrane domain"/>
    <property type="match status" value="1"/>
</dbReference>
<dbReference type="Gene3D" id="3.40.50.300">
    <property type="entry name" value="P-loop containing nucleotide triphosphate hydrolases"/>
    <property type="match status" value="1"/>
</dbReference>
<reference evidence="12 13" key="1">
    <citation type="submission" date="2019-04" db="EMBL/GenBank/DDBJ databases">
        <authorList>
            <person name="Park S."/>
            <person name="Yoon J.-H."/>
        </authorList>
    </citation>
    <scope>NUCLEOTIDE SEQUENCE [LARGE SCALE GENOMIC DNA]</scope>
    <source>
        <strain evidence="12 13">HJM-18</strain>
    </source>
</reference>
<evidence type="ECO:0000256" key="2">
    <source>
        <dbReference type="ARBA" id="ARBA00022448"/>
    </source>
</evidence>
<evidence type="ECO:0000256" key="7">
    <source>
        <dbReference type="ARBA" id="ARBA00022989"/>
    </source>
</evidence>
<protein>
    <submittedName>
        <fullName evidence="12">ABC transporter ATP-binding protein</fullName>
    </submittedName>
</protein>
<feature type="transmembrane region" description="Helical" evidence="9">
    <location>
        <begin position="49"/>
        <end position="71"/>
    </location>
</feature>
<evidence type="ECO:0000256" key="1">
    <source>
        <dbReference type="ARBA" id="ARBA00004651"/>
    </source>
</evidence>
<sequence>MMVVGALFEAAGVASIIPFISVLSDPSMVTENAWLAKAYAWTGMESVEAFTVAMGFLFLVVFFVSLGLKALNQWIQLHFSKIRVHTVGSRLLRGYLAQSYEWFLSRHTSKLSTTILSEVNQVISKSLLPAIEMVAQIVVVVALVTLLLIIDPVLAVSATFVLGGAYVIVYLVVRGPLYRFGRRRYLANRERFRVTQETLGGVKDVKVGCLEQNMLERFMPPSFKTANEEVKASVVNMLPGHLMQAVVFGGVVGVLLYLKQAHGSMTGALPVLSAFAFAAYRLLPALQQIFRHITAMRSNSAALDGLIAEIRSLEAVPDSRLQEPRTRFPELKKAIELVDIKYSYPSTTELALKSVSVSIGAKERIGLVGSSGSGKTTTVDVILGLLSPSAGRMLVDGVEITADNVRQWQRSIGYVPQHIFLADETITANIAFGIKPEEIDLEAVIRAAKMANLHEFITTRLPEGYDTEVGERGVRLSGGQRQRIGIARALYHDPEVLILDEATSALDNQTEKAVMQAVDTLANQKTIVLIAHRLSTVRECDRIYLLSNGQVVGEGRFDELVRDSAEFSAMASGEPST</sequence>
<evidence type="ECO:0000313" key="12">
    <source>
        <dbReference type="EMBL" id="TGN42028.1"/>
    </source>
</evidence>
<feature type="transmembrane region" description="Helical" evidence="9">
    <location>
        <begin position="264"/>
        <end position="283"/>
    </location>
</feature>
<proteinExistence type="predicted"/>
<dbReference type="PROSITE" id="PS00211">
    <property type="entry name" value="ABC_TRANSPORTER_1"/>
    <property type="match status" value="1"/>
</dbReference>
<dbReference type="GO" id="GO:0005524">
    <property type="term" value="F:ATP binding"/>
    <property type="evidence" value="ECO:0007669"/>
    <property type="project" value="UniProtKB-KW"/>
</dbReference>
<dbReference type="SMART" id="SM00382">
    <property type="entry name" value="AAA"/>
    <property type="match status" value="1"/>
</dbReference>